<keyword evidence="1" id="KW-1133">Transmembrane helix</keyword>
<dbReference type="EMBL" id="JAMQCR010000001">
    <property type="protein sequence ID" value="MCM2533236.1"/>
    <property type="molecule type" value="Genomic_DNA"/>
</dbReference>
<dbReference type="Proteomes" id="UP001523262">
    <property type="component" value="Unassembled WGS sequence"/>
</dbReference>
<comment type="caution">
    <text evidence="2">The sequence shown here is derived from an EMBL/GenBank/DDBJ whole genome shotgun (WGS) entry which is preliminary data.</text>
</comment>
<organism evidence="2 3">
    <name type="scientific">Neobacillus pocheonensis</name>
    <dbReference type="NCBI Taxonomy" id="363869"/>
    <lineage>
        <taxon>Bacteria</taxon>
        <taxon>Bacillati</taxon>
        <taxon>Bacillota</taxon>
        <taxon>Bacilli</taxon>
        <taxon>Bacillales</taxon>
        <taxon>Bacillaceae</taxon>
        <taxon>Neobacillus</taxon>
    </lineage>
</organism>
<feature type="transmembrane region" description="Helical" evidence="1">
    <location>
        <begin position="7"/>
        <end position="27"/>
    </location>
</feature>
<sequence>MNQKWKKVGAHCFLLSVPALMLIYPYLNTPVRGVHTLVTGFDKAIPVIKLFVVPYTAWVGYISLSLVYLCFKDHKLAFKTILVFDLGLMICFIIYYFFQTEGP</sequence>
<keyword evidence="1" id="KW-0812">Transmembrane</keyword>
<evidence type="ECO:0000313" key="3">
    <source>
        <dbReference type="Proteomes" id="UP001523262"/>
    </source>
</evidence>
<keyword evidence="3" id="KW-1185">Reference proteome</keyword>
<reference evidence="2 3" key="1">
    <citation type="submission" date="2022-06" db="EMBL/GenBank/DDBJ databases">
        <authorList>
            <person name="Jeon C.O."/>
        </authorList>
    </citation>
    <scope>NUCLEOTIDE SEQUENCE [LARGE SCALE GENOMIC DNA]</scope>
    <source>
        <strain evidence="2 3">KCTC 13943</strain>
    </source>
</reference>
<feature type="transmembrane region" description="Helical" evidence="1">
    <location>
        <begin position="47"/>
        <end position="69"/>
    </location>
</feature>
<accession>A0ABT0WA73</accession>
<evidence type="ECO:0000256" key="1">
    <source>
        <dbReference type="SAM" id="Phobius"/>
    </source>
</evidence>
<proteinExistence type="predicted"/>
<feature type="transmembrane region" description="Helical" evidence="1">
    <location>
        <begin position="76"/>
        <end position="98"/>
    </location>
</feature>
<evidence type="ECO:0000313" key="2">
    <source>
        <dbReference type="EMBL" id="MCM2533236.1"/>
    </source>
</evidence>
<keyword evidence="1" id="KW-0472">Membrane</keyword>
<protein>
    <submittedName>
        <fullName evidence="2">Uncharacterized protein</fullName>
    </submittedName>
</protein>
<gene>
    <name evidence="2" type="ORF">NDK43_13540</name>
</gene>
<name>A0ABT0WA73_9BACI</name>